<feature type="repeat" description="TPR" evidence="1">
    <location>
        <begin position="158"/>
        <end position="191"/>
    </location>
</feature>
<dbReference type="SUPFAM" id="SSF48452">
    <property type="entry name" value="TPR-like"/>
    <property type="match status" value="1"/>
</dbReference>
<proteinExistence type="predicted"/>
<feature type="signal peptide" evidence="2">
    <location>
        <begin position="1"/>
        <end position="20"/>
    </location>
</feature>
<keyword evidence="4" id="KW-1185">Reference proteome</keyword>
<name>A0A6V6ZBE1_9FLAO</name>
<dbReference type="InterPro" id="IPR019734">
    <property type="entry name" value="TPR_rpt"/>
</dbReference>
<comment type="caution">
    <text evidence="3">The sequence shown here is derived from an EMBL/GenBank/DDBJ whole genome shotgun (WGS) entry which is preliminary data.</text>
</comment>
<organism evidence="3 4">
    <name type="scientific">Flavobacterium chungangense</name>
    <dbReference type="NCBI Taxonomy" id="554283"/>
    <lineage>
        <taxon>Bacteria</taxon>
        <taxon>Pseudomonadati</taxon>
        <taxon>Bacteroidota</taxon>
        <taxon>Flavobacteriia</taxon>
        <taxon>Flavobacteriales</taxon>
        <taxon>Flavobacteriaceae</taxon>
        <taxon>Flavobacterium</taxon>
    </lineage>
</organism>
<dbReference type="AlphaFoldDB" id="A0A6V6ZBE1"/>
<reference evidence="3 4" key="1">
    <citation type="submission" date="2020-06" db="EMBL/GenBank/DDBJ databases">
        <authorList>
            <person name="Criscuolo A."/>
        </authorList>
    </citation>
    <scope>NUCLEOTIDE SEQUENCE [LARGE SCALE GENOMIC DNA]</scope>
    <source>
        <strain evidence="4">CIP 110025</strain>
    </source>
</reference>
<dbReference type="Pfam" id="PF13432">
    <property type="entry name" value="TPR_16"/>
    <property type="match status" value="2"/>
</dbReference>
<sequence>MNKFKIFSLALVASASVAKAQDIKEAKKAIDAEQFQKAKSLLKSIIKAKPSDGEANFVLGNIYLNESVVDSAKIYYLNGLEAADKKNLNYIGLGQIDLDEKNAAAAQANFGLATKDMKRKSVDEFIYIGRAYINSENPDYANAVAVLQRALAVEPQNAIALLTIGDAYYGANNQNDAYKAYRDAFTADPTLLRAKMQLGVLLKGAKSYDEAIKSFNEVIALNANYGPVYRELAETYYKWARNKPSTAKVNLQNAITNYEKYLSLTDYSLDSKMRHADFLILVKDYKKLEEVANKMIAENKVNPRIFRYLGYAAYENGNADVAIKSIEDFIKTPTNKVIGRDYLYLGLSKIKKGTSAEGVVDPAAFDAGLADIKKAIELEPLVVEELADFGKALFGKKQYTQAAAIFELGAANTESKNYLDDAVYYGISVYYGNASKPAEGRDKTALSNADATFDKILVASPTYDEAYLYKGRINSLLDKDDLIIKNYTEYANKATAKGPEELAKPATVKKVVESYNAIGAAYANTDKAKAIEYFNKTLVLDPANTYAAQSVKSLK</sequence>
<dbReference type="SUPFAM" id="SSF48439">
    <property type="entry name" value="Protein prenylyltransferase"/>
    <property type="match status" value="1"/>
</dbReference>
<dbReference type="SMART" id="SM00028">
    <property type="entry name" value="TPR"/>
    <property type="match status" value="5"/>
</dbReference>
<protein>
    <recommendedName>
        <fullName evidence="5">Tetratricopeptide repeat protein</fullName>
    </recommendedName>
</protein>
<feature type="chain" id="PRO_5027743173" description="Tetratricopeptide repeat protein" evidence="2">
    <location>
        <begin position="21"/>
        <end position="555"/>
    </location>
</feature>
<evidence type="ECO:0000313" key="3">
    <source>
        <dbReference type="EMBL" id="CAD0008744.1"/>
    </source>
</evidence>
<gene>
    <name evidence="3" type="ORF">FLACHUCJ7_03943</name>
</gene>
<dbReference type="RefSeq" id="WP_031455297.1">
    <property type="nucleotide sequence ID" value="NZ_CAIJDO010000236.1"/>
</dbReference>
<keyword evidence="2" id="KW-0732">Signal</keyword>
<dbReference type="InterPro" id="IPR011990">
    <property type="entry name" value="TPR-like_helical_dom_sf"/>
</dbReference>
<feature type="repeat" description="TPR" evidence="1">
    <location>
        <begin position="512"/>
        <end position="544"/>
    </location>
</feature>
<feature type="repeat" description="TPR" evidence="1">
    <location>
        <begin position="192"/>
        <end position="225"/>
    </location>
</feature>
<accession>A0A6V6ZBE1</accession>
<evidence type="ECO:0000256" key="1">
    <source>
        <dbReference type="PROSITE-ProRule" id="PRU00339"/>
    </source>
</evidence>
<keyword evidence="1" id="KW-0802">TPR repeat</keyword>
<dbReference type="PANTHER" id="PTHR12558">
    <property type="entry name" value="CELL DIVISION CYCLE 16,23,27"/>
    <property type="match status" value="1"/>
</dbReference>
<dbReference type="PANTHER" id="PTHR12558:SF13">
    <property type="entry name" value="CELL DIVISION CYCLE PROTEIN 27 HOMOLOG"/>
    <property type="match status" value="1"/>
</dbReference>
<dbReference type="Proteomes" id="UP000556700">
    <property type="component" value="Unassembled WGS sequence"/>
</dbReference>
<evidence type="ECO:0000256" key="2">
    <source>
        <dbReference type="SAM" id="SignalP"/>
    </source>
</evidence>
<dbReference type="PROSITE" id="PS50005">
    <property type="entry name" value="TPR"/>
    <property type="match status" value="3"/>
</dbReference>
<dbReference type="Gene3D" id="1.25.40.10">
    <property type="entry name" value="Tetratricopeptide repeat domain"/>
    <property type="match status" value="3"/>
</dbReference>
<evidence type="ECO:0008006" key="5">
    <source>
        <dbReference type="Google" id="ProtNLM"/>
    </source>
</evidence>
<evidence type="ECO:0000313" key="4">
    <source>
        <dbReference type="Proteomes" id="UP000556700"/>
    </source>
</evidence>
<dbReference type="Pfam" id="PF13181">
    <property type="entry name" value="TPR_8"/>
    <property type="match status" value="1"/>
</dbReference>
<dbReference type="EMBL" id="CAIJDO010000236">
    <property type="protein sequence ID" value="CAD0008744.1"/>
    <property type="molecule type" value="Genomic_DNA"/>
</dbReference>